<comment type="caution">
    <text evidence="2">The sequence shown here is derived from an EMBL/GenBank/DDBJ whole genome shotgun (WGS) entry which is preliminary data.</text>
</comment>
<evidence type="ECO:0000313" key="2">
    <source>
        <dbReference type="EMBL" id="GMN41126.1"/>
    </source>
</evidence>
<feature type="transmembrane region" description="Helical" evidence="1">
    <location>
        <begin position="96"/>
        <end position="116"/>
    </location>
</feature>
<keyword evidence="3" id="KW-1185">Reference proteome</keyword>
<proteinExistence type="predicted"/>
<keyword evidence="1" id="KW-0812">Transmembrane</keyword>
<protein>
    <submittedName>
        <fullName evidence="2">Uncharacterized protein</fullName>
    </submittedName>
</protein>
<dbReference type="EMBL" id="BTGU01000012">
    <property type="protein sequence ID" value="GMN41126.1"/>
    <property type="molecule type" value="Genomic_DNA"/>
</dbReference>
<keyword evidence="1" id="KW-0472">Membrane</keyword>
<reference evidence="2" key="1">
    <citation type="submission" date="2023-07" db="EMBL/GenBank/DDBJ databases">
        <title>draft genome sequence of fig (Ficus carica).</title>
        <authorList>
            <person name="Takahashi T."/>
            <person name="Nishimura K."/>
        </authorList>
    </citation>
    <scope>NUCLEOTIDE SEQUENCE</scope>
</reference>
<accession>A0AA88D3C7</accession>
<evidence type="ECO:0000256" key="1">
    <source>
        <dbReference type="SAM" id="Phobius"/>
    </source>
</evidence>
<dbReference type="Proteomes" id="UP001187192">
    <property type="component" value="Unassembled WGS sequence"/>
</dbReference>
<sequence length="134" mass="14989">MCSRHGDDPSREGWPVVGDDLVINKGSNTGGLDVLPNRWARHLEKGPGRPPTSRPTVEFESEVREIRRHSWYHPRLELQHEAQSGPHEGEMLRVGVQPIGVVVGLTVHIASLLRLIRRGSHKTQIRPIPSLPSL</sequence>
<dbReference type="AlphaFoldDB" id="A0AA88D3C7"/>
<keyword evidence="1" id="KW-1133">Transmembrane helix</keyword>
<name>A0AA88D3C7_FICCA</name>
<gene>
    <name evidence="2" type="ORF">TIFTF001_010353</name>
</gene>
<organism evidence="2 3">
    <name type="scientific">Ficus carica</name>
    <name type="common">Common fig</name>
    <dbReference type="NCBI Taxonomy" id="3494"/>
    <lineage>
        <taxon>Eukaryota</taxon>
        <taxon>Viridiplantae</taxon>
        <taxon>Streptophyta</taxon>
        <taxon>Embryophyta</taxon>
        <taxon>Tracheophyta</taxon>
        <taxon>Spermatophyta</taxon>
        <taxon>Magnoliopsida</taxon>
        <taxon>eudicotyledons</taxon>
        <taxon>Gunneridae</taxon>
        <taxon>Pentapetalae</taxon>
        <taxon>rosids</taxon>
        <taxon>fabids</taxon>
        <taxon>Rosales</taxon>
        <taxon>Moraceae</taxon>
        <taxon>Ficeae</taxon>
        <taxon>Ficus</taxon>
    </lineage>
</organism>
<evidence type="ECO:0000313" key="3">
    <source>
        <dbReference type="Proteomes" id="UP001187192"/>
    </source>
</evidence>